<feature type="signal peptide" evidence="1">
    <location>
        <begin position="1"/>
        <end position="21"/>
    </location>
</feature>
<dbReference type="GO" id="GO:0003964">
    <property type="term" value="F:RNA-directed DNA polymerase activity"/>
    <property type="evidence" value="ECO:0007669"/>
    <property type="project" value="UniProtKB-KW"/>
</dbReference>
<feature type="chain" id="PRO_5043797483" evidence="1">
    <location>
        <begin position="22"/>
        <end position="107"/>
    </location>
</feature>
<evidence type="ECO:0000313" key="3">
    <source>
        <dbReference type="Proteomes" id="UP000735302"/>
    </source>
</evidence>
<evidence type="ECO:0000313" key="2">
    <source>
        <dbReference type="EMBL" id="GFO13736.1"/>
    </source>
</evidence>
<dbReference type="EMBL" id="BLXT01004499">
    <property type="protein sequence ID" value="GFO13736.1"/>
    <property type="molecule type" value="Genomic_DNA"/>
</dbReference>
<accession>A0AAV4ARH7</accession>
<organism evidence="2 3">
    <name type="scientific">Plakobranchus ocellatus</name>
    <dbReference type="NCBI Taxonomy" id="259542"/>
    <lineage>
        <taxon>Eukaryota</taxon>
        <taxon>Metazoa</taxon>
        <taxon>Spiralia</taxon>
        <taxon>Lophotrochozoa</taxon>
        <taxon>Mollusca</taxon>
        <taxon>Gastropoda</taxon>
        <taxon>Heterobranchia</taxon>
        <taxon>Euthyneura</taxon>
        <taxon>Panpulmonata</taxon>
        <taxon>Sacoglossa</taxon>
        <taxon>Placobranchoidea</taxon>
        <taxon>Plakobranchidae</taxon>
        <taxon>Plakobranchus</taxon>
    </lineage>
</organism>
<dbReference type="AlphaFoldDB" id="A0AAV4ARH7"/>
<evidence type="ECO:0000256" key="1">
    <source>
        <dbReference type="SAM" id="SignalP"/>
    </source>
</evidence>
<gene>
    <name evidence="2" type="ORF">PoB_004024100</name>
</gene>
<keyword evidence="1" id="KW-0732">Signal</keyword>
<proteinExistence type="predicted"/>
<keyword evidence="2" id="KW-0808">Transferase</keyword>
<name>A0AAV4ARH7_9GAST</name>
<dbReference type="Proteomes" id="UP000735302">
    <property type="component" value="Unassembled WGS sequence"/>
</dbReference>
<comment type="caution">
    <text evidence="2">The sequence shown here is derived from an EMBL/GenBank/DDBJ whole genome shotgun (WGS) entry which is preliminary data.</text>
</comment>
<reference evidence="2 3" key="1">
    <citation type="journal article" date="2021" name="Elife">
        <title>Chloroplast acquisition without the gene transfer in kleptoplastic sea slugs, Plakobranchus ocellatus.</title>
        <authorList>
            <person name="Maeda T."/>
            <person name="Takahashi S."/>
            <person name="Yoshida T."/>
            <person name="Shimamura S."/>
            <person name="Takaki Y."/>
            <person name="Nagai Y."/>
            <person name="Toyoda A."/>
            <person name="Suzuki Y."/>
            <person name="Arimoto A."/>
            <person name="Ishii H."/>
            <person name="Satoh N."/>
            <person name="Nishiyama T."/>
            <person name="Hasebe M."/>
            <person name="Maruyama T."/>
            <person name="Minagawa J."/>
            <person name="Obokata J."/>
            <person name="Shigenobu S."/>
        </authorList>
    </citation>
    <scope>NUCLEOTIDE SEQUENCE [LARGE SCALE GENOMIC DNA]</scope>
</reference>
<keyword evidence="2" id="KW-0548">Nucleotidyltransferase</keyword>
<keyword evidence="2" id="KW-0695">RNA-directed DNA polymerase</keyword>
<protein>
    <submittedName>
        <fullName evidence="2">Reverse transcriptase</fullName>
    </submittedName>
</protein>
<keyword evidence="3" id="KW-1185">Reference proteome</keyword>
<sequence length="107" mass="11902">MGCTISLILFVLAMEVILRAAKEDASPADLGSECYMPSQKGFHGRLYHPVLKVKRDLQSASSVRCTNELEQNEFQAEEVSKPVHKKGNLDEYVCFKVASQDIPSISQ</sequence>